<accession>A0A3N4HIE4</accession>
<feature type="region of interest" description="Disordered" evidence="1">
    <location>
        <begin position="95"/>
        <end position="130"/>
    </location>
</feature>
<gene>
    <name evidence="2" type="ORF">BJ508DRAFT_335484</name>
</gene>
<organism evidence="2 3">
    <name type="scientific">Ascobolus immersus RN42</name>
    <dbReference type="NCBI Taxonomy" id="1160509"/>
    <lineage>
        <taxon>Eukaryota</taxon>
        <taxon>Fungi</taxon>
        <taxon>Dikarya</taxon>
        <taxon>Ascomycota</taxon>
        <taxon>Pezizomycotina</taxon>
        <taxon>Pezizomycetes</taxon>
        <taxon>Pezizales</taxon>
        <taxon>Ascobolaceae</taxon>
        <taxon>Ascobolus</taxon>
    </lineage>
</organism>
<sequence>MVELNIREVSSGERVVSLSKKENPLAELYAYHCEDYDTFFSESKRPGFAKSSLDWLRAELLKPKFQKKDAIPPSALEAPDDEEYELLMKELELLHNPKNVSENEKETGPENPEEEGDRDHSEFTKAPDGLPNQAAEATRTILAACLVYGVNIANTRPDRRSAPTVLSFITAFHVHAVITVETCPDIHSARTVVMVHTALHSNRVVTAMTLTKCPAIRESCVDSHIKPDVNVETSITSNEEFTSFVVRVVLHNSTGAFATATLHTPGARATIQELPVAAVFESFAFREAFHGDGNGNNNRFLTSIKMTARPMDHTNTAILNIVSNLHFSEG</sequence>
<dbReference type="AlphaFoldDB" id="A0A3N4HIE4"/>
<keyword evidence="3" id="KW-1185">Reference proteome</keyword>
<feature type="compositionally biased region" description="Basic and acidic residues" evidence="1">
    <location>
        <begin position="95"/>
        <end position="108"/>
    </location>
</feature>
<evidence type="ECO:0000313" key="2">
    <source>
        <dbReference type="EMBL" id="RPA72001.1"/>
    </source>
</evidence>
<reference evidence="2 3" key="1">
    <citation type="journal article" date="2018" name="Nat. Ecol. Evol.">
        <title>Pezizomycetes genomes reveal the molecular basis of ectomycorrhizal truffle lifestyle.</title>
        <authorList>
            <person name="Murat C."/>
            <person name="Payen T."/>
            <person name="Noel B."/>
            <person name="Kuo A."/>
            <person name="Morin E."/>
            <person name="Chen J."/>
            <person name="Kohler A."/>
            <person name="Krizsan K."/>
            <person name="Balestrini R."/>
            <person name="Da Silva C."/>
            <person name="Montanini B."/>
            <person name="Hainaut M."/>
            <person name="Levati E."/>
            <person name="Barry K.W."/>
            <person name="Belfiori B."/>
            <person name="Cichocki N."/>
            <person name="Clum A."/>
            <person name="Dockter R.B."/>
            <person name="Fauchery L."/>
            <person name="Guy J."/>
            <person name="Iotti M."/>
            <person name="Le Tacon F."/>
            <person name="Lindquist E.A."/>
            <person name="Lipzen A."/>
            <person name="Malagnac F."/>
            <person name="Mello A."/>
            <person name="Molinier V."/>
            <person name="Miyauchi S."/>
            <person name="Poulain J."/>
            <person name="Riccioni C."/>
            <person name="Rubini A."/>
            <person name="Sitrit Y."/>
            <person name="Splivallo R."/>
            <person name="Traeger S."/>
            <person name="Wang M."/>
            <person name="Zifcakova L."/>
            <person name="Wipf D."/>
            <person name="Zambonelli A."/>
            <person name="Paolocci F."/>
            <person name="Nowrousian M."/>
            <person name="Ottonello S."/>
            <person name="Baldrian P."/>
            <person name="Spatafora J.W."/>
            <person name="Henrissat B."/>
            <person name="Nagy L.G."/>
            <person name="Aury J.M."/>
            <person name="Wincker P."/>
            <person name="Grigoriev I.V."/>
            <person name="Bonfante P."/>
            <person name="Martin F.M."/>
        </authorList>
    </citation>
    <scope>NUCLEOTIDE SEQUENCE [LARGE SCALE GENOMIC DNA]</scope>
    <source>
        <strain evidence="2 3">RN42</strain>
    </source>
</reference>
<dbReference type="Proteomes" id="UP000275078">
    <property type="component" value="Unassembled WGS sequence"/>
</dbReference>
<dbReference type="EMBL" id="ML119886">
    <property type="protein sequence ID" value="RPA72001.1"/>
    <property type="molecule type" value="Genomic_DNA"/>
</dbReference>
<protein>
    <submittedName>
        <fullName evidence="2">Uncharacterized protein</fullName>
    </submittedName>
</protein>
<proteinExistence type="predicted"/>
<name>A0A3N4HIE4_ASCIM</name>
<evidence type="ECO:0000256" key="1">
    <source>
        <dbReference type="SAM" id="MobiDB-lite"/>
    </source>
</evidence>
<evidence type="ECO:0000313" key="3">
    <source>
        <dbReference type="Proteomes" id="UP000275078"/>
    </source>
</evidence>